<gene>
    <name evidence="9" type="ORF">HKI87_03g23100</name>
</gene>
<evidence type="ECO:0000256" key="4">
    <source>
        <dbReference type="ARBA" id="ARBA00022989"/>
    </source>
</evidence>
<dbReference type="Pfam" id="PF13850">
    <property type="entry name" value="ERGIC_N"/>
    <property type="match status" value="1"/>
</dbReference>
<evidence type="ECO:0000313" key="10">
    <source>
        <dbReference type="Proteomes" id="UP001472866"/>
    </source>
</evidence>
<keyword evidence="10" id="KW-1185">Reference proteome</keyword>
<feature type="transmembrane region" description="Helical" evidence="6">
    <location>
        <begin position="26"/>
        <end position="45"/>
    </location>
</feature>
<evidence type="ECO:0000313" key="9">
    <source>
        <dbReference type="EMBL" id="WZN60776.1"/>
    </source>
</evidence>
<evidence type="ECO:0000259" key="8">
    <source>
        <dbReference type="Pfam" id="PF13850"/>
    </source>
</evidence>
<evidence type="ECO:0000256" key="5">
    <source>
        <dbReference type="ARBA" id="ARBA00023136"/>
    </source>
</evidence>
<organism evidence="9 10">
    <name type="scientific">Chloropicon roscoffensis</name>
    <dbReference type="NCBI Taxonomy" id="1461544"/>
    <lineage>
        <taxon>Eukaryota</taxon>
        <taxon>Viridiplantae</taxon>
        <taxon>Chlorophyta</taxon>
        <taxon>Chloropicophyceae</taxon>
        <taxon>Chloropicales</taxon>
        <taxon>Chloropicaceae</taxon>
        <taxon>Chloropicon</taxon>
    </lineage>
</organism>
<dbReference type="GO" id="GO:0016020">
    <property type="term" value="C:membrane"/>
    <property type="evidence" value="ECO:0007669"/>
    <property type="project" value="UniProtKB-SubCell"/>
</dbReference>
<comment type="similarity">
    <text evidence="2">Belongs to the ERGIC family.</text>
</comment>
<evidence type="ECO:0000256" key="3">
    <source>
        <dbReference type="ARBA" id="ARBA00022692"/>
    </source>
</evidence>
<name>A0AAX4P3V6_9CHLO</name>
<feature type="transmembrane region" description="Helical" evidence="6">
    <location>
        <begin position="297"/>
        <end position="319"/>
    </location>
</feature>
<feature type="domain" description="Endoplasmic reticulum vesicle transporter N-terminal" evidence="8">
    <location>
        <begin position="9"/>
        <end position="95"/>
    </location>
</feature>
<evidence type="ECO:0000259" key="7">
    <source>
        <dbReference type="Pfam" id="PF07970"/>
    </source>
</evidence>
<dbReference type="Proteomes" id="UP001472866">
    <property type="component" value="Chromosome 03"/>
</dbReference>
<protein>
    <submittedName>
        <fullName evidence="9">Endoplasmic reticulum vescicle transporter</fullName>
    </submittedName>
</protein>
<dbReference type="PANTHER" id="PTHR10984">
    <property type="entry name" value="ENDOPLASMIC RETICULUM-GOLGI INTERMEDIATE COMPARTMENT PROTEIN"/>
    <property type="match status" value="1"/>
</dbReference>
<evidence type="ECO:0000256" key="2">
    <source>
        <dbReference type="ARBA" id="ARBA00005648"/>
    </source>
</evidence>
<keyword evidence="3 6" id="KW-0812">Transmembrane</keyword>
<dbReference type="AlphaFoldDB" id="A0AAX4P3V6"/>
<feature type="domain" description="Endoplasmic reticulum vesicle transporter C-terminal" evidence="7">
    <location>
        <begin position="145"/>
        <end position="314"/>
    </location>
</feature>
<dbReference type="InterPro" id="IPR045888">
    <property type="entry name" value="Erv"/>
</dbReference>
<dbReference type="EMBL" id="CP151503">
    <property type="protein sequence ID" value="WZN60776.1"/>
    <property type="molecule type" value="Genomic_DNA"/>
</dbReference>
<dbReference type="InterPro" id="IPR012936">
    <property type="entry name" value="Erv_C"/>
</dbReference>
<reference evidence="9 10" key="1">
    <citation type="submission" date="2024-03" db="EMBL/GenBank/DDBJ databases">
        <title>Complete genome sequence of the green alga Chloropicon roscoffensis RCC1871.</title>
        <authorList>
            <person name="Lemieux C."/>
            <person name="Pombert J.-F."/>
            <person name="Otis C."/>
            <person name="Turmel M."/>
        </authorList>
    </citation>
    <scope>NUCLEOTIDE SEQUENCE [LARGE SCALE GENOMIC DNA]</scope>
    <source>
        <strain evidence="9 10">RCC1871</strain>
    </source>
</reference>
<comment type="subcellular location">
    <subcellularLocation>
        <location evidence="1">Membrane</location>
        <topology evidence="1">Multi-pass membrane protein</topology>
    </subcellularLocation>
</comment>
<dbReference type="GO" id="GO:0030134">
    <property type="term" value="C:COPII-coated ER to Golgi transport vesicle"/>
    <property type="evidence" value="ECO:0007669"/>
    <property type="project" value="TreeGrafter"/>
</dbReference>
<sequence length="327" mass="36090">MSAFRQAVTTLSAYRKTEDHLTRKTLSGAVVTVLGVLAAFTLFVYEASNYKGKRVVQEMVVDDARGETLKARLDVSTLAIPCSILTVNTLDQSGDFNFNLHANLVKHVLDPQGAPTGAVHQPLESEKAAFALGIEAPMFLTENDQTRIKGEIARGEGCRVVGDIVLQKLSGKFHISSNALMLQMLVEAYEGLTHMNTSHVIHQVALGDPYPGSVNPLDRYRRITSSPGSFKYFLNVVPTEYFPSSGKTIHTFQYSVTEYFTSFHDDQAVKLPGIHFKYDMSAIAVKLREQKVGFLHFLTRMCATIGGAFALTSMANSWVDRITSGFR</sequence>
<evidence type="ECO:0000256" key="6">
    <source>
        <dbReference type="SAM" id="Phobius"/>
    </source>
</evidence>
<dbReference type="InterPro" id="IPR039542">
    <property type="entry name" value="Erv_N"/>
</dbReference>
<dbReference type="Pfam" id="PF07970">
    <property type="entry name" value="COPIIcoated_ERV"/>
    <property type="match status" value="1"/>
</dbReference>
<keyword evidence="5 6" id="KW-0472">Membrane</keyword>
<keyword evidence="4 6" id="KW-1133">Transmembrane helix</keyword>
<evidence type="ECO:0000256" key="1">
    <source>
        <dbReference type="ARBA" id="ARBA00004141"/>
    </source>
</evidence>
<dbReference type="GO" id="GO:0005783">
    <property type="term" value="C:endoplasmic reticulum"/>
    <property type="evidence" value="ECO:0007669"/>
    <property type="project" value="TreeGrafter"/>
</dbReference>
<accession>A0AAX4P3V6</accession>
<dbReference type="PANTHER" id="PTHR10984:SF25">
    <property type="entry name" value="ENDOPLASMIC RETICULUM-GOLGI INTERMEDIATE COMPARTMENT PROTEIN 3"/>
    <property type="match status" value="1"/>
</dbReference>
<proteinExistence type="inferred from homology"/>